<dbReference type="Proteomes" id="UP001178507">
    <property type="component" value="Unassembled WGS sequence"/>
</dbReference>
<evidence type="ECO:0000313" key="3">
    <source>
        <dbReference type="Proteomes" id="UP001178507"/>
    </source>
</evidence>
<comment type="caution">
    <text evidence="2">The sequence shown here is derived from an EMBL/GenBank/DDBJ whole genome shotgun (WGS) entry which is preliminary data.</text>
</comment>
<protein>
    <submittedName>
        <fullName evidence="2">Uncharacterized protein</fullName>
    </submittedName>
</protein>
<feature type="region of interest" description="Disordered" evidence="1">
    <location>
        <begin position="112"/>
        <end position="136"/>
    </location>
</feature>
<dbReference type="AlphaFoldDB" id="A0AA36HWV9"/>
<proteinExistence type="predicted"/>
<evidence type="ECO:0000256" key="1">
    <source>
        <dbReference type="SAM" id="MobiDB-lite"/>
    </source>
</evidence>
<gene>
    <name evidence="2" type="ORF">EVOR1521_LOCUS5360</name>
</gene>
<evidence type="ECO:0000313" key="2">
    <source>
        <dbReference type="EMBL" id="CAJ1376255.1"/>
    </source>
</evidence>
<feature type="compositionally biased region" description="Basic and acidic residues" evidence="1">
    <location>
        <begin position="124"/>
        <end position="136"/>
    </location>
</feature>
<feature type="compositionally biased region" description="Basic residues" evidence="1">
    <location>
        <begin position="112"/>
        <end position="123"/>
    </location>
</feature>
<keyword evidence="3" id="KW-1185">Reference proteome</keyword>
<feature type="region of interest" description="Disordered" evidence="1">
    <location>
        <begin position="1"/>
        <end position="29"/>
    </location>
</feature>
<sequence>MAGWDRYGEEKKYRKDVAMNDNPKHVGEPLRKLTLEDRLELRRQTREREKKRAVLAAEIDEEGEGDEPVLAKCAKVSDSKEADLDIVVPPTKSKAKEVVDLAEEDGKRAAAIRRRRRAMKAKKATPEAHPEVEVLE</sequence>
<accession>A0AA36HWV9</accession>
<name>A0AA36HWV9_9DINO</name>
<organism evidence="2 3">
    <name type="scientific">Effrenium voratum</name>
    <dbReference type="NCBI Taxonomy" id="2562239"/>
    <lineage>
        <taxon>Eukaryota</taxon>
        <taxon>Sar</taxon>
        <taxon>Alveolata</taxon>
        <taxon>Dinophyceae</taxon>
        <taxon>Suessiales</taxon>
        <taxon>Symbiodiniaceae</taxon>
        <taxon>Effrenium</taxon>
    </lineage>
</organism>
<dbReference type="EMBL" id="CAUJNA010000376">
    <property type="protein sequence ID" value="CAJ1376255.1"/>
    <property type="molecule type" value="Genomic_DNA"/>
</dbReference>
<reference evidence="2" key="1">
    <citation type="submission" date="2023-08" db="EMBL/GenBank/DDBJ databases">
        <authorList>
            <person name="Chen Y."/>
            <person name="Shah S."/>
            <person name="Dougan E. K."/>
            <person name="Thang M."/>
            <person name="Chan C."/>
        </authorList>
    </citation>
    <scope>NUCLEOTIDE SEQUENCE</scope>
</reference>